<evidence type="ECO:0000313" key="6">
    <source>
        <dbReference type="EMBL" id="KAJ5342836.1"/>
    </source>
</evidence>
<dbReference type="EMBL" id="JAPZBR010000008">
    <property type="protein sequence ID" value="KAJ5342836.1"/>
    <property type="molecule type" value="Genomic_DNA"/>
</dbReference>
<proteinExistence type="inferred from homology"/>
<dbReference type="GO" id="GO:0005634">
    <property type="term" value="C:nucleus"/>
    <property type="evidence" value="ECO:0007669"/>
    <property type="project" value="TreeGrafter"/>
</dbReference>
<comment type="caution">
    <text evidence="6">The sequence shown here is derived from an EMBL/GenBank/DDBJ whole genome shotgun (WGS) entry which is preliminary data.</text>
</comment>
<dbReference type="Proteomes" id="UP001148299">
    <property type="component" value="Unassembled WGS sequence"/>
</dbReference>
<dbReference type="EC" id="2.1.1.37" evidence="1"/>
<dbReference type="PANTHER" id="PTHR10629:SF52">
    <property type="entry name" value="DNA (CYTOSINE-5)-METHYLTRANSFERASE 1"/>
    <property type="match status" value="1"/>
</dbReference>
<keyword evidence="7" id="KW-1185">Reference proteome</keyword>
<dbReference type="GO" id="GO:0003677">
    <property type="term" value="F:DNA binding"/>
    <property type="evidence" value="ECO:0007669"/>
    <property type="project" value="TreeGrafter"/>
</dbReference>
<name>A0A9W9QRG5_PENBR</name>
<reference evidence="6" key="2">
    <citation type="journal article" date="2023" name="IMA Fungus">
        <title>Comparative genomic study of the Penicillium genus elucidates a diverse pangenome and 15 lateral gene transfer events.</title>
        <authorList>
            <person name="Petersen C."/>
            <person name="Sorensen T."/>
            <person name="Nielsen M.R."/>
            <person name="Sondergaard T.E."/>
            <person name="Sorensen J.L."/>
            <person name="Fitzpatrick D.A."/>
            <person name="Frisvad J.C."/>
            <person name="Nielsen K.L."/>
        </authorList>
    </citation>
    <scope>NUCLEOTIDE SEQUENCE</scope>
    <source>
        <strain evidence="6">IBT 35675</strain>
    </source>
</reference>
<organism evidence="6 7">
    <name type="scientific">Penicillium brevicompactum</name>
    <dbReference type="NCBI Taxonomy" id="5074"/>
    <lineage>
        <taxon>Eukaryota</taxon>
        <taxon>Fungi</taxon>
        <taxon>Dikarya</taxon>
        <taxon>Ascomycota</taxon>
        <taxon>Pezizomycotina</taxon>
        <taxon>Eurotiomycetes</taxon>
        <taxon>Eurotiomycetidae</taxon>
        <taxon>Eurotiales</taxon>
        <taxon>Aspergillaceae</taxon>
        <taxon>Penicillium</taxon>
    </lineage>
</organism>
<dbReference type="Gene3D" id="3.90.120.10">
    <property type="entry name" value="DNA Methylase, subunit A, domain 2"/>
    <property type="match status" value="1"/>
</dbReference>
<protein>
    <recommendedName>
        <fullName evidence="1">DNA (cytosine-5-)-methyltransferase</fullName>
        <ecNumber evidence="1">2.1.1.37</ecNumber>
    </recommendedName>
</protein>
<evidence type="ECO:0000256" key="1">
    <source>
        <dbReference type="ARBA" id="ARBA00011975"/>
    </source>
</evidence>
<feature type="active site" evidence="5">
    <location>
        <position position="509"/>
    </location>
</feature>
<dbReference type="SUPFAM" id="SSF53335">
    <property type="entry name" value="S-adenosyl-L-methionine-dependent methyltransferases"/>
    <property type="match status" value="1"/>
</dbReference>
<dbReference type="Pfam" id="PF00145">
    <property type="entry name" value="DNA_methylase"/>
    <property type="match status" value="2"/>
</dbReference>
<evidence type="ECO:0000313" key="7">
    <source>
        <dbReference type="Proteomes" id="UP001148299"/>
    </source>
</evidence>
<evidence type="ECO:0000256" key="5">
    <source>
        <dbReference type="PROSITE-ProRule" id="PRU01016"/>
    </source>
</evidence>
<evidence type="ECO:0000256" key="3">
    <source>
        <dbReference type="ARBA" id="ARBA00022679"/>
    </source>
</evidence>
<keyword evidence="4 5" id="KW-0949">S-adenosyl-L-methionine</keyword>
<dbReference type="AlphaFoldDB" id="A0A9W9QRG5"/>
<dbReference type="PROSITE" id="PS51679">
    <property type="entry name" value="SAM_MT_C5"/>
    <property type="match status" value="1"/>
</dbReference>
<dbReference type="PANTHER" id="PTHR10629">
    <property type="entry name" value="CYTOSINE-SPECIFIC METHYLTRANSFERASE"/>
    <property type="match status" value="1"/>
</dbReference>
<reference evidence="6" key="1">
    <citation type="submission" date="2022-12" db="EMBL/GenBank/DDBJ databases">
        <authorList>
            <person name="Petersen C."/>
        </authorList>
    </citation>
    <scope>NUCLEOTIDE SEQUENCE</scope>
    <source>
        <strain evidence="6">IBT 35675</strain>
    </source>
</reference>
<dbReference type="GO" id="GO:0003886">
    <property type="term" value="F:DNA (cytosine-5-)-methyltransferase activity"/>
    <property type="evidence" value="ECO:0007669"/>
    <property type="project" value="UniProtKB-EC"/>
</dbReference>
<comment type="similarity">
    <text evidence="5">Belongs to the class I-like SAM-binding methyltransferase superfamily. C5-methyltransferase family.</text>
</comment>
<sequence>MTFIHSSLHPMAPRNDRSHLSARPFAFISRNRDSMTLTDDGGSTLADGDVIMVDSFTLSSHGQPGPCQTLMSRTQAEDVRMEIDLTGDDDIVEQDMSNLSLSAKDSPCLNAETYDSVARALHDTFSRNFTSSLNAFSPSSLFHNSPQLQSIPDSPVNGLHTHRDSAVDLDSHTIDLGQANQSQETSIQLPTPPQTVCESTVTDPAMEARNAAGQNAVRRMKVDTANSPGGEVIVEREIYDLTQDKELSLPEYYYKGIFYRAGMCVEFKDHSFMKIVDIIPQPESDDLRFFGRRLYRSTHRECDSYLPKFNRELIWVTQNTDLMSSRYVKRILDICFTNFRTDFSTNPRDYTCRLKLTLRSAGVIIAPGRAPITANQTAIEWLQYKEADPGHRLWSNELRAQWRGETVPFGAAEKSSQALEMEQKTRIIDLESERTYTFGDTFCGGGGVSCGAKEAGLRLIYANDMEQKALDTYVLNHSDVDTECSDFHDFITNTKRDHKVDIAHASPPCQTWSPAHTVDSANDDANSACVFTGVDLARISKCRILTLEETNGLPTRFPLFFNRMVLSLVEIGYSVRWSVLGCDKYGVPQERKRVMIIAAGPGEVLPHFADPTHGVPGPNILPRATIASTISQIPDDAPNHNLERAFTQWRFSHRQSFPPESLAKTITCGGGEFNYHPSGERPYTEREMAVLQTFPLDYKFAGVYTRKQIGNAVPPLFAKAIYGEVVRSLRETDQAELEGRFR</sequence>
<dbReference type="InterPro" id="IPR050390">
    <property type="entry name" value="C5-Methyltransferase"/>
</dbReference>
<gene>
    <name evidence="6" type="ORF">N7541_011960</name>
</gene>
<dbReference type="InterPro" id="IPR029063">
    <property type="entry name" value="SAM-dependent_MTases_sf"/>
</dbReference>
<dbReference type="GO" id="GO:0044027">
    <property type="term" value="P:negative regulation of gene expression via chromosomal CpG island methylation"/>
    <property type="evidence" value="ECO:0007669"/>
    <property type="project" value="TreeGrafter"/>
</dbReference>
<dbReference type="Gene3D" id="3.40.50.150">
    <property type="entry name" value="Vaccinia Virus protein VP39"/>
    <property type="match status" value="1"/>
</dbReference>
<evidence type="ECO:0000256" key="4">
    <source>
        <dbReference type="ARBA" id="ARBA00022691"/>
    </source>
</evidence>
<accession>A0A9W9QRG5</accession>
<keyword evidence="3 5" id="KW-0808">Transferase</keyword>
<keyword evidence="2 5" id="KW-0489">Methyltransferase</keyword>
<dbReference type="InterPro" id="IPR001525">
    <property type="entry name" value="C5_MeTfrase"/>
</dbReference>
<evidence type="ECO:0000256" key="2">
    <source>
        <dbReference type="ARBA" id="ARBA00022603"/>
    </source>
</evidence>
<dbReference type="GO" id="GO:0032259">
    <property type="term" value="P:methylation"/>
    <property type="evidence" value="ECO:0007669"/>
    <property type="project" value="UniProtKB-KW"/>
</dbReference>
<dbReference type="PRINTS" id="PR00105">
    <property type="entry name" value="C5METTRFRASE"/>
</dbReference>